<comment type="caution">
    <text evidence="2">The sequence shown here is derived from an EMBL/GenBank/DDBJ whole genome shotgun (WGS) entry which is preliminary data.</text>
</comment>
<dbReference type="PROSITE" id="PS50011">
    <property type="entry name" value="PROTEIN_KINASE_DOM"/>
    <property type="match status" value="1"/>
</dbReference>
<evidence type="ECO:0000313" key="2">
    <source>
        <dbReference type="EMBL" id="KAF7913112.1"/>
    </source>
</evidence>
<evidence type="ECO:0000313" key="3">
    <source>
        <dbReference type="Proteomes" id="UP000783213"/>
    </source>
</evidence>
<dbReference type="Pfam" id="PF00069">
    <property type="entry name" value="Pkinase"/>
    <property type="match status" value="1"/>
</dbReference>
<dbReference type="Proteomes" id="UP000783213">
    <property type="component" value="Unassembled WGS sequence"/>
</dbReference>
<keyword evidence="3" id="KW-1185">Reference proteome</keyword>
<dbReference type="EMBL" id="RCSX01000051">
    <property type="protein sequence ID" value="KAF7913112.1"/>
    <property type="molecule type" value="Genomic_DNA"/>
</dbReference>
<sequence>MHDKFIVHGGMDIFYGIRQTADKLLHIKSVRVSDLENSIILSLGKGVIDGKLDNQFWRSPESWCKAKQSISSDVFSMGIVAIYIMDPQILLYNGLKNEDLVDREAWNQILMGHISFFWDKDDYLAFLDHIGEDNPFFDRGSDMANDFKGPMTPVRKWSYLDAEFTDVVVNLARLDPESRLSTREALEHPFFDYDSTF</sequence>
<dbReference type="RefSeq" id="XP_038804343.1">
    <property type="nucleotide sequence ID" value="XM_038959285.1"/>
</dbReference>
<organism evidence="2 3">
    <name type="scientific">Botrytis deweyae</name>
    <dbReference type="NCBI Taxonomy" id="2478750"/>
    <lineage>
        <taxon>Eukaryota</taxon>
        <taxon>Fungi</taxon>
        <taxon>Dikarya</taxon>
        <taxon>Ascomycota</taxon>
        <taxon>Pezizomycotina</taxon>
        <taxon>Leotiomycetes</taxon>
        <taxon>Helotiales</taxon>
        <taxon>Sclerotiniaceae</taxon>
        <taxon>Botrytis</taxon>
    </lineage>
</organism>
<name>A0ABQ7I574_9HELO</name>
<feature type="domain" description="Protein kinase" evidence="1">
    <location>
        <begin position="1"/>
        <end position="191"/>
    </location>
</feature>
<proteinExistence type="predicted"/>
<reference evidence="2 3" key="1">
    <citation type="journal article" date="2020" name="Genome Biol. Evol.">
        <title>Comparative genomics of Sclerotiniaceae.</title>
        <authorList>
            <person name="Valero Jimenez C.A."/>
            <person name="Steentjes M."/>
            <person name="Scholten O.E."/>
            <person name="Van Kan J.A.L."/>
        </authorList>
    </citation>
    <scope>NUCLEOTIDE SEQUENCE [LARGE SCALE GENOMIC DNA]</scope>
    <source>
        <strain evidence="2 3">B1</strain>
    </source>
</reference>
<dbReference type="Gene3D" id="1.10.510.10">
    <property type="entry name" value="Transferase(Phosphotransferase) domain 1"/>
    <property type="match status" value="1"/>
</dbReference>
<gene>
    <name evidence="2" type="ORF">EAE98_011663</name>
</gene>
<dbReference type="InterPro" id="IPR011009">
    <property type="entry name" value="Kinase-like_dom_sf"/>
</dbReference>
<accession>A0ABQ7I574</accession>
<dbReference type="GeneID" id="62238434"/>
<evidence type="ECO:0000259" key="1">
    <source>
        <dbReference type="PROSITE" id="PS50011"/>
    </source>
</evidence>
<dbReference type="InterPro" id="IPR000719">
    <property type="entry name" value="Prot_kinase_dom"/>
</dbReference>
<protein>
    <recommendedName>
        <fullName evidence="1">Protein kinase domain-containing protein</fullName>
    </recommendedName>
</protein>
<dbReference type="SUPFAM" id="SSF56112">
    <property type="entry name" value="Protein kinase-like (PK-like)"/>
    <property type="match status" value="1"/>
</dbReference>